<keyword evidence="1" id="KW-0175">Coiled coil</keyword>
<protein>
    <recommendedName>
        <fullName evidence="3">Cell wall hydrolase SleB domain-containing protein</fullName>
    </recommendedName>
</protein>
<comment type="caution">
    <text evidence="4">The sequence shown here is derived from an EMBL/GenBank/DDBJ whole genome shotgun (WGS) entry which is preliminary data.</text>
</comment>
<dbReference type="InterPro" id="IPR011105">
    <property type="entry name" value="Cell_wall_hydrolase_SleB"/>
</dbReference>
<evidence type="ECO:0000256" key="2">
    <source>
        <dbReference type="SAM" id="MobiDB-lite"/>
    </source>
</evidence>
<dbReference type="Proteomes" id="UP001432027">
    <property type="component" value="Unassembled WGS sequence"/>
</dbReference>
<feature type="region of interest" description="Disordered" evidence="2">
    <location>
        <begin position="117"/>
        <end position="139"/>
    </location>
</feature>
<dbReference type="EMBL" id="BTSX01000005">
    <property type="protein sequence ID" value="GMS99208.1"/>
    <property type="molecule type" value="Genomic_DNA"/>
</dbReference>
<feature type="compositionally biased region" description="Basic and acidic residues" evidence="2">
    <location>
        <begin position="253"/>
        <end position="262"/>
    </location>
</feature>
<name>A0AAV5TXD4_9BILA</name>
<feature type="non-terminal residue" evidence="4">
    <location>
        <position position="446"/>
    </location>
</feature>
<gene>
    <name evidence="4" type="ORF">PENTCL1PPCAC_21383</name>
</gene>
<reference evidence="4" key="1">
    <citation type="submission" date="2023-10" db="EMBL/GenBank/DDBJ databases">
        <title>Genome assembly of Pristionchus species.</title>
        <authorList>
            <person name="Yoshida K."/>
            <person name="Sommer R.J."/>
        </authorList>
    </citation>
    <scope>NUCLEOTIDE SEQUENCE</scope>
    <source>
        <strain evidence="4">RS0144</strain>
    </source>
</reference>
<accession>A0AAV5TXD4</accession>
<dbReference type="Gene3D" id="1.10.10.2520">
    <property type="entry name" value="Cell wall hydrolase SleB, domain 1"/>
    <property type="match status" value="1"/>
</dbReference>
<proteinExistence type="predicted"/>
<organism evidence="4 5">
    <name type="scientific">Pristionchus entomophagus</name>
    <dbReference type="NCBI Taxonomy" id="358040"/>
    <lineage>
        <taxon>Eukaryota</taxon>
        <taxon>Metazoa</taxon>
        <taxon>Ecdysozoa</taxon>
        <taxon>Nematoda</taxon>
        <taxon>Chromadorea</taxon>
        <taxon>Rhabditida</taxon>
        <taxon>Rhabditina</taxon>
        <taxon>Diplogasteromorpha</taxon>
        <taxon>Diplogasteroidea</taxon>
        <taxon>Neodiplogasteridae</taxon>
        <taxon>Pristionchus</taxon>
    </lineage>
</organism>
<evidence type="ECO:0000256" key="1">
    <source>
        <dbReference type="SAM" id="Coils"/>
    </source>
</evidence>
<keyword evidence="5" id="KW-1185">Reference proteome</keyword>
<feature type="domain" description="Cell wall hydrolase SleB" evidence="3">
    <location>
        <begin position="347"/>
        <end position="442"/>
    </location>
</feature>
<dbReference type="InterPro" id="IPR042047">
    <property type="entry name" value="SleB_dom1"/>
</dbReference>
<feature type="region of interest" description="Disordered" evidence="2">
    <location>
        <begin position="253"/>
        <end position="276"/>
    </location>
</feature>
<evidence type="ECO:0000313" key="4">
    <source>
        <dbReference type="EMBL" id="GMS99208.1"/>
    </source>
</evidence>
<evidence type="ECO:0000313" key="5">
    <source>
        <dbReference type="Proteomes" id="UP001432027"/>
    </source>
</evidence>
<evidence type="ECO:0000259" key="3">
    <source>
        <dbReference type="Pfam" id="PF07486"/>
    </source>
</evidence>
<feature type="compositionally biased region" description="Polar residues" evidence="2">
    <location>
        <begin position="263"/>
        <end position="276"/>
    </location>
</feature>
<sequence length="446" mass="51486">SSKPSKTGSEAEKLRREKGKAATERCRSKKKKELEDVLDKVSKLRENNKLDAEELARKNALLVEAEIQTHDLEQFMFTHECLVSEMQRKLLLPAIYIPISPVADTFSDRVVSEDLYDEKEPTTHNPECKRGRPRVRPLDAEETAEERYWKRKQGQFNDALKVVKELEMTSNDLKIKLRQAEARMENIEQQNRQYEMYILNHECLTPEKQRWELFNGTGRWNTLARDGHHFPGIVDFLNGPKTMSEHEDYAPNHLRESDRTDQEVASISSRSNNQHTYQSTTSTLDWIVNIIETKDTGLTPVEGHCTPLLNEGWPLGIILRQQQLKLQITPGALLDVLKKTIWLVARGEPFAGQVAVAYVIINRARANRHYFGGDTIAEVCLHPWQFSWNGRIPEQTHCEGDGYEYMDSWVRDVIEGRATDPTGGALYFNNPDVDGYPDWTRNVRRR</sequence>
<feature type="non-terminal residue" evidence="4">
    <location>
        <position position="1"/>
    </location>
</feature>
<dbReference type="Pfam" id="PF07486">
    <property type="entry name" value="Hydrolase_2"/>
    <property type="match status" value="1"/>
</dbReference>
<dbReference type="GO" id="GO:0016787">
    <property type="term" value="F:hydrolase activity"/>
    <property type="evidence" value="ECO:0007669"/>
    <property type="project" value="InterPro"/>
</dbReference>
<feature type="region of interest" description="Disordered" evidence="2">
    <location>
        <begin position="1"/>
        <end position="29"/>
    </location>
</feature>
<feature type="coiled-coil region" evidence="1">
    <location>
        <begin position="163"/>
        <end position="197"/>
    </location>
</feature>
<feature type="compositionally biased region" description="Basic and acidic residues" evidence="2">
    <location>
        <begin position="117"/>
        <end position="130"/>
    </location>
</feature>
<feature type="compositionally biased region" description="Basic and acidic residues" evidence="2">
    <location>
        <begin position="9"/>
        <end position="29"/>
    </location>
</feature>
<dbReference type="AlphaFoldDB" id="A0AAV5TXD4"/>